<protein>
    <recommendedName>
        <fullName evidence="3">RsbT co-antagonist protein RsbRD N-terminal domain-containing protein</fullName>
    </recommendedName>
</protein>
<name>A0ABM6RNX0_9FIRM</name>
<reference evidence="1 2" key="1">
    <citation type="journal article" date="2019" name="Sci. Rep.">
        <title>Sulfobacillus thermotolerans: new insights into resistance and metabolic capacities of acidophilic chemolithotrophs.</title>
        <authorList>
            <person name="Panyushkina A.E."/>
            <person name="Babenko V.V."/>
            <person name="Nikitina A.S."/>
            <person name="Selezneva O.V."/>
            <person name="Tsaplina I.A."/>
            <person name="Letarova M.A."/>
            <person name="Kostryukova E.S."/>
            <person name="Letarov A.V."/>
        </authorList>
    </citation>
    <scope>NUCLEOTIDE SEQUENCE [LARGE SCALE GENOMIC DNA]</scope>
    <source>
        <strain evidence="1 2">Kr1</strain>
    </source>
</reference>
<dbReference type="Proteomes" id="UP000325292">
    <property type="component" value="Chromosome"/>
</dbReference>
<keyword evidence="2" id="KW-1185">Reference proteome</keyword>
<gene>
    <name evidence="1" type="ORF">BXT84_03020</name>
</gene>
<accession>A0ABM6RNX0</accession>
<evidence type="ECO:0008006" key="3">
    <source>
        <dbReference type="Google" id="ProtNLM"/>
    </source>
</evidence>
<organism evidence="1 2">
    <name type="scientific">Sulfobacillus thermotolerans</name>
    <dbReference type="NCBI Taxonomy" id="338644"/>
    <lineage>
        <taxon>Bacteria</taxon>
        <taxon>Bacillati</taxon>
        <taxon>Bacillota</taxon>
        <taxon>Clostridia</taxon>
        <taxon>Eubacteriales</taxon>
        <taxon>Clostridiales Family XVII. Incertae Sedis</taxon>
        <taxon>Sulfobacillus</taxon>
    </lineage>
</organism>
<sequence length="67" mass="7854">MDVISDVTDLLLDEHLRLVDQWLAPLRKERMSDRSLLYRAGALADDFNHCRNNQVVMTVFLDWFSTS</sequence>
<evidence type="ECO:0000313" key="1">
    <source>
        <dbReference type="EMBL" id="AUW93047.1"/>
    </source>
</evidence>
<evidence type="ECO:0000313" key="2">
    <source>
        <dbReference type="Proteomes" id="UP000325292"/>
    </source>
</evidence>
<proteinExistence type="predicted"/>
<dbReference type="EMBL" id="CP019454">
    <property type="protein sequence ID" value="AUW93047.1"/>
    <property type="molecule type" value="Genomic_DNA"/>
</dbReference>